<proteinExistence type="predicted"/>
<reference evidence="1" key="1">
    <citation type="submission" date="2019-09" db="EMBL/GenBank/DDBJ databases">
        <title>Characterisation of the sponge microbiome using genome-centric metagenomics.</title>
        <authorList>
            <person name="Engelberts J.P."/>
            <person name="Robbins S.J."/>
            <person name="De Goeij J.M."/>
            <person name="Aranda M."/>
            <person name="Bell S.C."/>
            <person name="Webster N.S."/>
        </authorList>
    </citation>
    <scope>NUCLEOTIDE SEQUENCE</scope>
    <source>
        <strain evidence="1">SB0675_bin_29</strain>
    </source>
</reference>
<dbReference type="Pfam" id="PF05014">
    <property type="entry name" value="Nuc_deoxyrib_tr"/>
    <property type="match status" value="1"/>
</dbReference>
<sequence length="70" mass="7869">MIEMGMAVALGKPTFLFRDDFRSVADTEEYPLNLMLFTGMPQAAALELHYYRSVEEIGAAEKALARWARG</sequence>
<dbReference type="Gene3D" id="3.40.50.450">
    <property type="match status" value="1"/>
</dbReference>
<gene>
    <name evidence="1" type="ORF">F4148_03590</name>
</gene>
<comment type="caution">
    <text evidence="1">The sequence shown here is derived from an EMBL/GenBank/DDBJ whole genome shotgun (WGS) entry which is preliminary data.</text>
</comment>
<evidence type="ECO:0000313" key="1">
    <source>
        <dbReference type="EMBL" id="MYH60870.1"/>
    </source>
</evidence>
<evidence type="ECO:0008006" key="2">
    <source>
        <dbReference type="Google" id="ProtNLM"/>
    </source>
</evidence>
<name>A0A6B1FXC0_9CHLR</name>
<dbReference type="InterPro" id="IPR007710">
    <property type="entry name" value="Nucleoside_deoxyribTrfase"/>
</dbReference>
<accession>A0A6B1FXC0</accession>
<dbReference type="AlphaFoldDB" id="A0A6B1FXC0"/>
<organism evidence="1">
    <name type="scientific">Caldilineaceae bacterium SB0675_bin_29</name>
    <dbReference type="NCBI Taxonomy" id="2605266"/>
    <lineage>
        <taxon>Bacteria</taxon>
        <taxon>Bacillati</taxon>
        <taxon>Chloroflexota</taxon>
        <taxon>Caldilineae</taxon>
        <taxon>Caldilineales</taxon>
        <taxon>Caldilineaceae</taxon>
    </lineage>
</organism>
<dbReference type="SUPFAM" id="SSF52309">
    <property type="entry name" value="N-(deoxy)ribosyltransferase-like"/>
    <property type="match status" value="1"/>
</dbReference>
<dbReference type="EMBL" id="VYDA01000132">
    <property type="protein sequence ID" value="MYH60870.1"/>
    <property type="molecule type" value="Genomic_DNA"/>
</dbReference>
<protein>
    <recommendedName>
        <fullName evidence="2">Nucleoside 2-deoxyribosyltransferase</fullName>
    </recommendedName>
</protein>